<gene>
    <name evidence="3" type="ORF">DFQ08_103194</name>
</gene>
<sequence>MIKNTLILSILLLLSLNLSAQDILGKWKTIDDNTGEAKSLVEIYEKNGEVYGKIVSVFNPAKKSAKCNDCEGKQKDQPLEGLVFIEGLTKNDDVYDGGTILNPEDGKVFRCRLKLEDDKDTLQVRGYLAFFYRTQYWKRVK</sequence>
<feature type="signal peptide" evidence="1">
    <location>
        <begin position="1"/>
        <end position="20"/>
    </location>
</feature>
<dbReference type="PANTHER" id="PTHR36919:SF3">
    <property type="entry name" value="BLL5882 PROTEIN"/>
    <property type="match status" value="1"/>
</dbReference>
<proteinExistence type="predicted"/>
<evidence type="ECO:0000313" key="3">
    <source>
        <dbReference type="EMBL" id="RCW91366.1"/>
    </source>
</evidence>
<dbReference type="OrthoDB" id="9814399at2"/>
<evidence type="ECO:0000313" key="4">
    <source>
        <dbReference type="Proteomes" id="UP000253436"/>
    </source>
</evidence>
<protein>
    <submittedName>
        <fullName evidence="3">Uncharacterized protein (DUF2147 family)</fullName>
    </submittedName>
</protein>
<dbReference type="Gene3D" id="2.40.128.520">
    <property type="match status" value="1"/>
</dbReference>
<keyword evidence="4" id="KW-1185">Reference proteome</keyword>
<accession>A0A368ZEN0</accession>
<dbReference type="Pfam" id="PF09917">
    <property type="entry name" value="DUF2147"/>
    <property type="match status" value="1"/>
</dbReference>
<comment type="caution">
    <text evidence="3">The sequence shown here is derived from an EMBL/GenBank/DDBJ whole genome shotgun (WGS) entry which is preliminary data.</text>
</comment>
<dbReference type="RefSeq" id="WP_114309880.1">
    <property type="nucleotide sequence ID" value="NZ_QPJO01000003.1"/>
</dbReference>
<evidence type="ECO:0000256" key="1">
    <source>
        <dbReference type="SAM" id="SignalP"/>
    </source>
</evidence>
<feature type="chain" id="PRO_5016588140" evidence="1">
    <location>
        <begin position="21"/>
        <end position="141"/>
    </location>
</feature>
<reference evidence="3 4" key="1">
    <citation type="submission" date="2018-07" db="EMBL/GenBank/DDBJ databases">
        <title>Genomic Encyclopedia of Type Strains, Phase III (KMG-III): the genomes of soil and plant-associated and newly described type strains.</title>
        <authorList>
            <person name="Whitman W."/>
        </authorList>
    </citation>
    <scope>NUCLEOTIDE SEQUENCE [LARGE SCALE GENOMIC DNA]</scope>
    <source>
        <strain evidence="3 4">CECT 7958</strain>
    </source>
</reference>
<dbReference type="AlphaFoldDB" id="A0A368ZEN0"/>
<name>A0A368ZEN0_9FLAO</name>
<organism evidence="3 4">
    <name type="scientific">Winogradskyella arenosi</name>
    <dbReference type="NCBI Taxonomy" id="533325"/>
    <lineage>
        <taxon>Bacteria</taxon>
        <taxon>Pseudomonadati</taxon>
        <taxon>Bacteroidota</taxon>
        <taxon>Flavobacteriia</taxon>
        <taxon>Flavobacteriales</taxon>
        <taxon>Flavobacteriaceae</taxon>
        <taxon>Winogradskyella</taxon>
    </lineage>
</organism>
<feature type="domain" description="DUF2147" evidence="2">
    <location>
        <begin position="25"/>
        <end position="139"/>
    </location>
</feature>
<dbReference type="PANTHER" id="PTHR36919">
    <property type="entry name" value="BLR1215 PROTEIN"/>
    <property type="match status" value="1"/>
</dbReference>
<dbReference type="Proteomes" id="UP000253436">
    <property type="component" value="Unassembled WGS sequence"/>
</dbReference>
<keyword evidence="1" id="KW-0732">Signal</keyword>
<evidence type="ECO:0000259" key="2">
    <source>
        <dbReference type="Pfam" id="PF09917"/>
    </source>
</evidence>
<dbReference type="InterPro" id="IPR019223">
    <property type="entry name" value="DUF2147"/>
</dbReference>
<dbReference type="EMBL" id="QPJO01000003">
    <property type="protein sequence ID" value="RCW91366.1"/>
    <property type="molecule type" value="Genomic_DNA"/>
</dbReference>